<dbReference type="Gene3D" id="1.50.10.100">
    <property type="entry name" value="Chondroitin AC/alginate lyase"/>
    <property type="match status" value="1"/>
</dbReference>
<evidence type="ECO:0000256" key="9">
    <source>
        <dbReference type="SAM" id="Phobius"/>
    </source>
</evidence>
<dbReference type="Proteomes" id="UP000288216">
    <property type="component" value="Unassembled WGS sequence"/>
</dbReference>
<dbReference type="SUPFAM" id="SSF48230">
    <property type="entry name" value="Chondroitin AC/alginate lyase"/>
    <property type="match status" value="1"/>
</dbReference>
<evidence type="ECO:0008006" key="12">
    <source>
        <dbReference type="Google" id="ProtNLM"/>
    </source>
</evidence>
<comment type="subcellular location">
    <subcellularLocation>
        <location evidence="1">Membrane</location>
        <topology evidence="1">Multi-pass membrane protein</topology>
    </subcellularLocation>
</comment>
<evidence type="ECO:0000256" key="7">
    <source>
        <dbReference type="ARBA" id="ARBA00023180"/>
    </source>
</evidence>
<gene>
    <name evidence="10" type="ORF">scyTo_0015888</name>
</gene>
<comment type="similarity">
    <text evidence="2">Belongs to the dermatan-sulfate isomerase family.</text>
</comment>
<comment type="caution">
    <text evidence="10">The sequence shown here is derived from an EMBL/GenBank/DDBJ whole genome shotgun (WGS) entry which is preliminary data.</text>
</comment>
<dbReference type="Gene3D" id="2.70.98.70">
    <property type="match status" value="1"/>
</dbReference>
<evidence type="ECO:0000256" key="2">
    <source>
        <dbReference type="ARBA" id="ARBA00006556"/>
    </source>
</evidence>
<dbReference type="GO" id="GO:0016020">
    <property type="term" value="C:membrane"/>
    <property type="evidence" value="ECO:0007669"/>
    <property type="project" value="UniProtKB-SubCell"/>
</dbReference>
<keyword evidence="11" id="KW-1185">Reference proteome</keyword>
<dbReference type="InterPro" id="IPR008929">
    <property type="entry name" value="Chondroitin_lyas"/>
</dbReference>
<keyword evidence="7" id="KW-0325">Glycoprotein</keyword>
<protein>
    <recommendedName>
        <fullName evidence="12">Heparinase II N-terminal domain-containing protein</fullName>
    </recommendedName>
</protein>
<proteinExistence type="inferred from homology"/>
<reference evidence="10 11" key="1">
    <citation type="journal article" date="2018" name="Nat. Ecol. Evol.">
        <title>Shark genomes provide insights into elasmobranch evolution and the origin of vertebrates.</title>
        <authorList>
            <person name="Hara Y"/>
            <person name="Yamaguchi K"/>
            <person name="Onimaru K"/>
            <person name="Kadota M"/>
            <person name="Koyanagi M"/>
            <person name="Keeley SD"/>
            <person name="Tatsumi K"/>
            <person name="Tanaka K"/>
            <person name="Motone F"/>
            <person name="Kageyama Y"/>
            <person name="Nozu R"/>
            <person name="Adachi N"/>
            <person name="Nishimura O"/>
            <person name="Nakagawa R"/>
            <person name="Tanegashima C"/>
            <person name="Kiyatake I"/>
            <person name="Matsumoto R"/>
            <person name="Murakumo K"/>
            <person name="Nishida K"/>
            <person name="Terakita A"/>
            <person name="Kuratani S"/>
            <person name="Sato K"/>
            <person name="Hyodo S Kuraku.S."/>
        </authorList>
    </citation>
    <scope>NUCLEOTIDE SEQUENCE [LARGE SCALE GENOMIC DNA]</scope>
</reference>
<keyword evidence="4" id="KW-0732">Signal</keyword>
<dbReference type="GO" id="GO:0047757">
    <property type="term" value="F:chondroitin-glucuronate 5-epimerase activity"/>
    <property type="evidence" value="ECO:0007669"/>
    <property type="project" value="TreeGrafter"/>
</dbReference>
<organism evidence="10 11">
    <name type="scientific">Scyliorhinus torazame</name>
    <name type="common">Cloudy catshark</name>
    <name type="synonym">Catulus torazame</name>
    <dbReference type="NCBI Taxonomy" id="75743"/>
    <lineage>
        <taxon>Eukaryota</taxon>
        <taxon>Metazoa</taxon>
        <taxon>Chordata</taxon>
        <taxon>Craniata</taxon>
        <taxon>Vertebrata</taxon>
        <taxon>Chondrichthyes</taxon>
        <taxon>Elasmobranchii</taxon>
        <taxon>Galeomorphii</taxon>
        <taxon>Galeoidea</taxon>
        <taxon>Carcharhiniformes</taxon>
        <taxon>Scyliorhinidae</taxon>
        <taxon>Scyliorhinus</taxon>
    </lineage>
</organism>
<dbReference type="PANTHER" id="PTHR15532:SF3">
    <property type="entry name" value="DERMATAN-SULFATE EPIMERASE"/>
    <property type="match status" value="1"/>
</dbReference>
<keyword evidence="6 9" id="KW-0472">Membrane</keyword>
<dbReference type="AlphaFoldDB" id="A0A401Q0F2"/>
<sequence length="970" mass="110722">VIEDDLVGSRVWGSDATMKTYTHGVPVVFFINLFCSLLAFTVSEKSGGRIHFMNGNYDGHPMLYFTKGDVEDLRLKARSTHRHIANKIRDAGQIMLSSPKEYLPPWDPKHFSARWNEIYGNNLGVLAMFCVLFPERTDAVEFAMNYMERMASQPSWLVKDAPWDEVPLAHSLVSFATAYDFLYEQLNNTQQETYLEVIAGASRYMYEKSYSRGWGFQYLHNHQPTNCVALLTGSLILMNQGYLQEAYLWTKQVLAILEKSMVLLKDIKDGSLYEGVAYGSYTTRSLFQYMFLVQKHFNISHFDNPWIKQHFAFYYRTVLPGFRRTVAIADSNYNWFYGPESQLVFLDTYVLRNGSGNWLAEQIRKNRIREGPGTPAKGQRWCTLHTEFLWYDGSLAPVPPLDYGLPKLHYFEDWGVVTYGGAVPAEVNRPFLSFKSGKLGGRAIYDIVHQKKYSQWINGWKNFNAGHEHPDQNSFTFAPNGVPFITEALYGPKYTFLNNALMFSPATADTCFSPWEGQVTEACNSKWLEYKHGISGDCRGQVTAAFEQNGVVFIRGEAAGAYSPSLKLKSSQRNLLLLQPQLLLLVDQIHLHEDSPLEKVSAFFHNTDVAFEEISEDGVNGAFIRQKDGQYTMFWMDDKGNSEKAGLAFKTYPRGYPYNGTNYVNVTTTLRYPVTRTAYIFFGPSVEIQSFSIRGDLDRVDVYLATNEKTYTVYLLTGETSMKPLFAMVLADRQKIVFDRASAIRDASVQEMEDYMTVVEENLQHAKPVFQQLEKQILARVLNTDNFRKTAERLLKLSDKKKTEEAVEKLFSVSFGRGKVKKMKKGKGDGDKFPNNLPDIFAQIEMNEKRERKKLLQEETSDERNEEVKDTFDFVDFSDVKSEQGTNTNVKPGSVKPGSTVRSTAQSLSASYTRVFLILNIATFFFLLALQLIRFQKAPSLYAQRFLYAVLLLDSFVLLCLYSSCSQAQC</sequence>
<accession>A0A401Q0F2</accession>
<evidence type="ECO:0000313" key="10">
    <source>
        <dbReference type="EMBL" id="GCB78820.1"/>
    </source>
</evidence>
<evidence type="ECO:0000256" key="6">
    <source>
        <dbReference type="ARBA" id="ARBA00023136"/>
    </source>
</evidence>
<dbReference type="OrthoDB" id="5946629at2759"/>
<dbReference type="InterPro" id="IPR052447">
    <property type="entry name" value="Dermatan-Sulfate_Isomerase"/>
</dbReference>
<dbReference type="EMBL" id="BFAA01009237">
    <property type="protein sequence ID" value="GCB78820.1"/>
    <property type="molecule type" value="Genomic_DNA"/>
</dbReference>
<evidence type="ECO:0000256" key="4">
    <source>
        <dbReference type="ARBA" id="ARBA00022729"/>
    </source>
</evidence>
<keyword evidence="5 9" id="KW-1133">Transmembrane helix</keyword>
<dbReference type="PANTHER" id="PTHR15532">
    <property type="match status" value="1"/>
</dbReference>
<feature type="non-terminal residue" evidence="10">
    <location>
        <position position="1"/>
    </location>
</feature>
<evidence type="ECO:0000313" key="11">
    <source>
        <dbReference type="Proteomes" id="UP000288216"/>
    </source>
</evidence>
<dbReference type="FunFam" id="2.70.98.70:FF:000001">
    <property type="entry name" value="dermatan-sulfate epimerase isoform X1"/>
    <property type="match status" value="1"/>
</dbReference>
<evidence type="ECO:0000256" key="1">
    <source>
        <dbReference type="ARBA" id="ARBA00004141"/>
    </source>
</evidence>
<feature type="transmembrane region" description="Helical" evidence="9">
    <location>
        <begin position="945"/>
        <end position="964"/>
    </location>
</feature>
<keyword evidence="3 9" id="KW-0812">Transmembrane</keyword>
<feature type="transmembrane region" description="Helical" evidence="9">
    <location>
        <begin position="912"/>
        <end position="933"/>
    </location>
</feature>
<keyword evidence="8" id="KW-0413">Isomerase</keyword>
<evidence type="ECO:0000256" key="3">
    <source>
        <dbReference type="ARBA" id="ARBA00022692"/>
    </source>
</evidence>
<name>A0A401Q0F2_SCYTO</name>
<evidence type="ECO:0000256" key="8">
    <source>
        <dbReference type="ARBA" id="ARBA00023235"/>
    </source>
</evidence>
<dbReference type="STRING" id="75743.A0A401Q0F2"/>
<evidence type="ECO:0000256" key="5">
    <source>
        <dbReference type="ARBA" id="ARBA00022989"/>
    </source>
</evidence>
<dbReference type="OMA" id="FIRHGED"/>